<feature type="compositionally biased region" description="Polar residues" evidence="1">
    <location>
        <begin position="23"/>
        <end position="58"/>
    </location>
</feature>
<feature type="compositionally biased region" description="Polar residues" evidence="1">
    <location>
        <begin position="416"/>
        <end position="427"/>
    </location>
</feature>
<feature type="region of interest" description="Disordered" evidence="1">
    <location>
        <begin position="16"/>
        <end position="155"/>
    </location>
</feature>
<feature type="region of interest" description="Disordered" evidence="1">
    <location>
        <begin position="387"/>
        <end position="474"/>
    </location>
</feature>
<protein>
    <submittedName>
        <fullName evidence="2">Uncharacterized protein</fullName>
    </submittedName>
</protein>
<comment type="caution">
    <text evidence="2">The sequence shown here is derived from an EMBL/GenBank/DDBJ whole genome shotgun (WGS) entry which is preliminary data.</text>
</comment>
<sequence>MADNARRDLKVANLIDPVDSVPAYQQRNGSVGSPLSTSAMSQAPGSQAPGSPTHTSGVTPHPIQDYKRGTGTRPNLVPILPSHHKSLSIGGEATTIADTVSASAGETESGIARPQSAQSTTSNPAPYKKRTLNDLLSDRPRSSSTSSTCSSCSSASTCSSCSTCSSASNSAVSSNVSSRVASLSQAQPEPSVPRLSAKNKPSLKRRRVPPPLNLSHSNKGGTGKTRRSPLHKTSISANAPDTTLPHTAVQAQFAPSRPASAQSSLPQSAPAHVTSFRGAAKQRKPRVVYLGRQHAAPAQQQEPVALPQQGAGASPFAAPFSPYGVPPFYPPFPPYLPMGMGVGGPLLWPGPYARRRSSAAGPAWPGLEGATPTTAAMRRYAPAAPAFPAGPGVPTGPSVPGGYASDSAGSARAPQQPRSNIIPSTQSPAPAKNTAPQPPAQPPVPGAAQTNADAGSAGETTAVEPAGPATDPEPVMAGELRLMRNVFSFEFPALVIPHAGDTASEEAMKKVFLNICGRIWDESRVLG</sequence>
<feature type="compositionally biased region" description="Polar residues" evidence="1">
    <location>
        <begin position="96"/>
        <end position="106"/>
    </location>
</feature>
<organism evidence="2 3">
    <name type="scientific">Maudiozyma humilis</name>
    <name type="common">Sour dough yeast</name>
    <name type="synonym">Kazachstania humilis</name>
    <dbReference type="NCBI Taxonomy" id="51915"/>
    <lineage>
        <taxon>Eukaryota</taxon>
        <taxon>Fungi</taxon>
        <taxon>Dikarya</taxon>
        <taxon>Ascomycota</taxon>
        <taxon>Saccharomycotina</taxon>
        <taxon>Saccharomycetes</taxon>
        <taxon>Saccharomycetales</taxon>
        <taxon>Saccharomycetaceae</taxon>
        <taxon>Maudiozyma</taxon>
    </lineage>
</organism>
<gene>
    <name evidence="2" type="ORF">DAKH74_030680</name>
</gene>
<keyword evidence="3" id="KW-1185">Reference proteome</keyword>
<evidence type="ECO:0000313" key="3">
    <source>
        <dbReference type="Proteomes" id="UP001377567"/>
    </source>
</evidence>
<evidence type="ECO:0000256" key="1">
    <source>
        <dbReference type="SAM" id="MobiDB-lite"/>
    </source>
</evidence>
<feature type="compositionally biased region" description="Low complexity" evidence="1">
    <location>
        <begin position="387"/>
        <end position="402"/>
    </location>
</feature>
<evidence type="ECO:0000313" key="2">
    <source>
        <dbReference type="EMBL" id="GMM56452.1"/>
    </source>
</evidence>
<feature type="region of interest" description="Disordered" evidence="1">
    <location>
        <begin position="181"/>
        <end position="280"/>
    </location>
</feature>
<feature type="compositionally biased region" description="Polar residues" evidence="1">
    <location>
        <begin position="115"/>
        <end position="124"/>
    </location>
</feature>
<proteinExistence type="predicted"/>
<feature type="compositionally biased region" description="Pro residues" evidence="1">
    <location>
        <begin position="436"/>
        <end position="445"/>
    </location>
</feature>
<feature type="compositionally biased region" description="Low complexity" evidence="1">
    <location>
        <begin position="142"/>
        <end position="155"/>
    </location>
</feature>
<name>A0AAV5S0J3_MAUHU</name>
<feature type="compositionally biased region" description="Low complexity" evidence="1">
    <location>
        <begin position="250"/>
        <end position="271"/>
    </location>
</feature>
<accession>A0AAV5S0J3</accession>
<dbReference type="Proteomes" id="UP001377567">
    <property type="component" value="Unassembled WGS sequence"/>
</dbReference>
<dbReference type="AlphaFoldDB" id="A0AAV5S0J3"/>
<reference evidence="2 3" key="1">
    <citation type="journal article" date="2023" name="Elife">
        <title>Identification of key yeast species and microbe-microbe interactions impacting larval growth of Drosophila in the wild.</title>
        <authorList>
            <person name="Mure A."/>
            <person name="Sugiura Y."/>
            <person name="Maeda R."/>
            <person name="Honda K."/>
            <person name="Sakurai N."/>
            <person name="Takahashi Y."/>
            <person name="Watada M."/>
            <person name="Katoh T."/>
            <person name="Gotoh A."/>
            <person name="Gotoh Y."/>
            <person name="Taniguchi I."/>
            <person name="Nakamura K."/>
            <person name="Hayashi T."/>
            <person name="Katayama T."/>
            <person name="Uemura T."/>
            <person name="Hattori Y."/>
        </authorList>
    </citation>
    <scope>NUCLEOTIDE SEQUENCE [LARGE SCALE GENOMIC DNA]</scope>
    <source>
        <strain evidence="2 3">KH-74</strain>
    </source>
</reference>
<feature type="compositionally biased region" description="Polar residues" evidence="1">
    <location>
        <begin position="231"/>
        <end position="245"/>
    </location>
</feature>
<dbReference type="EMBL" id="BTGD01000008">
    <property type="protein sequence ID" value="GMM56452.1"/>
    <property type="molecule type" value="Genomic_DNA"/>
</dbReference>